<dbReference type="InterPro" id="IPR045339">
    <property type="entry name" value="DUF6534"/>
</dbReference>
<dbReference type="EMBL" id="LATX01000802">
    <property type="protein sequence ID" value="KTB45009.1"/>
    <property type="molecule type" value="Genomic_DNA"/>
</dbReference>
<feature type="region of interest" description="Disordered" evidence="1">
    <location>
        <begin position="275"/>
        <end position="312"/>
    </location>
</feature>
<organism evidence="4 5">
    <name type="scientific">Moniliophthora roreri</name>
    <name type="common">Frosty pod rot fungus</name>
    <name type="synonym">Monilia roreri</name>
    <dbReference type="NCBI Taxonomy" id="221103"/>
    <lineage>
        <taxon>Eukaryota</taxon>
        <taxon>Fungi</taxon>
        <taxon>Dikarya</taxon>
        <taxon>Basidiomycota</taxon>
        <taxon>Agaricomycotina</taxon>
        <taxon>Agaricomycetes</taxon>
        <taxon>Agaricomycetidae</taxon>
        <taxon>Agaricales</taxon>
        <taxon>Marasmiineae</taxon>
        <taxon>Marasmiaceae</taxon>
        <taxon>Moniliophthora</taxon>
    </lineage>
</organism>
<feature type="transmembrane region" description="Helical" evidence="2">
    <location>
        <begin position="93"/>
        <end position="116"/>
    </location>
</feature>
<keyword evidence="2" id="KW-1133">Transmembrane helix</keyword>
<feature type="transmembrane region" description="Helical" evidence="2">
    <location>
        <begin position="21"/>
        <end position="42"/>
    </location>
</feature>
<evidence type="ECO:0000256" key="1">
    <source>
        <dbReference type="SAM" id="MobiDB-lite"/>
    </source>
</evidence>
<evidence type="ECO:0000313" key="4">
    <source>
        <dbReference type="EMBL" id="KTB45009.1"/>
    </source>
</evidence>
<comment type="caution">
    <text evidence="4">The sequence shown here is derived from an EMBL/GenBank/DDBJ whole genome shotgun (WGS) entry which is preliminary data.</text>
</comment>
<dbReference type="eggNOG" id="ENOG502SRYS">
    <property type="taxonomic scope" value="Eukaryota"/>
</dbReference>
<dbReference type="AlphaFoldDB" id="A0A0W0G8X6"/>
<feature type="domain" description="DUF6534" evidence="3">
    <location>
        <begin position="145"/>
        <end position="227"/>
    </location>
</feature>
<evidence type="ECO:0000313" key="5">
    <source>
        <dbReference type="Proteomes" id="UP000054988"/>
    </source>
</evidence>
<name>A0A0W0G8X6_MONRR</name>
<keyword evidence="2" id="KW-0812">Transmembrane</keyword>
<dbReference type="PANTHER" id="PTHR40465">
    <property type="entry name" value="CHROMOSOME 1, WHOLE GENOME SHOTGUN SEQUENCE"/>
    <property type="match status" value="1"/>
</dbReference>
<keyword evidence="2" id="KW-0472">Membrane</keyword>
<dbReference type="Proteomes" id="UP000054988">
    <property type="component" value="Unassembled WGS sequence"/>
</dbReference>
<dbReference type="Pfam" id="PF20152">
    <property type="entry name" value="DUF6534"/>
    <property type="match status" value="1"/>
</dbReference>
<feature type="transmembrane region" description="Helical" evidence="2">
    <location>
        <begin position="62"/>
        <end position="81"/>
    </location>
</feature>
<reference evidence="4 5" key="1">
    <citation type="submission" date="2015-12" db="EMBL/GenBank/DDBJ databases">
        <title>Draft genome sequence of Moniliophthora roreri, the causal agent of frosty pod rot of cacao.</title>
        <authorList>
            <person name="Aime M.C."/>
            <person name="Diaz-Valderrama J.R."/>
            <person name="Kijpornyongpan T."/>
            <person name="Phillips-Mora W."/>
        </authorList>
    </citation>
    <scope>NUCLEOTIDE SEQUENCE [LARGE SCALE GENOMIC DNA]</scope>
    <source>
        <strain evidence="4 5">MCA 2952</strain>
    </source>
</reference>
<feature type="transmembrane region" description="Helical" evidence="2">
    <location>
        <begin position="204"/>
        <end position="223"/>
    </location>
</feature>
<accession>A0A0W0G8X6</accession>
<evidence type="ECO:0000259" key="3">
    <source>
        <dbReference type="Pfam" id="PF20152"/>
    </source>
</evidence>
<proteinExistence type="predicted"/>
<feature type="transmembrane region" description="Helical" evidence="2">
    <location>
        <begin position="180"/>
        <end position="198"/>
    </location>
</feature>
<protein>
    <recommendedName>
        <fullName evidence="3">DUF6534 domain-containing protein</fullName>
    </recommendedName>
</protein>
<gene>
    <name evidence="4" type="ORF">WG66_2409</name>
</gene>
<dbReference type="PANTHER" id="PTHR40465:SF1">
    <property type="entry name" value="DUF6534 DOMAIN-CONTAINING PROTEIN"/>
    <property type="match status" value="1"/>
</dbReference>
<sequence length="312" mass="35179">MKLFKDVYWTAFSKDTRFLQAFIYSVYLLETTQTILLTHDAFQAFVFGFMDPASMDDFHNLWLDAYFFDGLVALLVQLCYANRIRTLLSRFKVIPGIIALLSITQFACAISTSISFRNFRFSGVHGKMSAFPVELIISYLWVGCSLAADIIIAVTMVYALSRYDTTAKETRNLVSRLSRLVMETGSLVGLFPLFYNLYPDMNYFMTPVLVTAKLYSNSMLAFFNSRVRIQGARGTGYSRTERINWRTSIRVTTSHDAAVPFSTLQSRMNSGRWVADTSPGSLNDMDSSGSATNNLETKTEIQSTGPISVESR</sequence>
<feature type="transmembrane region" description="Helical" evidence="2">
    <location>
        <begin position="136"/>
        <end position="160"/>
    </location>
</feature>
<evidence type="ECO:0000256" key="2">
    <source>
        <dbReference type="SAM" id="Phobius"/>
    </source>
</evidence>
<feature type="compositionally biased region" description="Polar residues" evidence="1">
    <location>
        <begin position="278"/>
        <end position="306"/>
    </location>
</feature>